<organism evidence="1 2">
    <name type="scientific">Segatella copri DSM 18205</name>
    <dbReference type="NCBI Taxonomy" id="537011"/>
    <lineage>
        <taxon>Bacteria</taxon>
        <taxon>Pseudomonadati</taxon>
        <taxon>Bacteroidota</taxon>
        <taxon>Bacteroidia</taxon>
        <taxon>Bacteroidales</taxon>
        <taxon>Prevotellaceae</taxon>
        <taxon>Segatella</taxon>
    </lineage>
</organism>
<gene>
    <name evidence="1" type="ORF">PREVCOP_06215</name>
</gene>
<dbReference type="EMBL" id="ACBX02000038">
    <property type="protein sequence ID" value="EFB34306.1"/>
    <property type="molecule type" value="Genomic_DNA"/>
</dbReference>
<sequence length="57" mass="6667">MMLLVLAANIQKMPLKAKRMGKKVALSGNFNILKAKKVLQEYNFYSKVEPFKMIFFR</sequence>
<dbReference type="HOGENOM" id="CLU_2992863_0_0_10"/>
<protein>
    <submittedName>
        <fullName evidence="1">Uncharacterized protein</fullName>
    </submittedName>
</protein>
<accession>D1PG51</accession>
<dbReference type="STRING" id="537011.PREVCOP_06215"/>
<proteinExistence type="predicted"/>
<dbReference type="Proteomes" id="UP000004477">
    <property type="component" value="Unassembled WGS sequence"/>
</dbReference>
<keyword evidence="2" id="KW-1185">Reference proteome</keyword>
<comment type="caution">
    <text evidence="1">The sequence shown here is derived from an EMBL/GenBank/DDBJ whole genome shotgun (WGS) entry which is preliminary data.</text>
</comment>
<reference evidence="1" key="1">
    <citation type="submission" date="2009-11" db="EMBL/GenBank/DDBJ databases">
        <authorList>
            <person name="Weinstock G."/>
            <person name="Sodergren E."/>
            <person name="Clifton S."/>
            <person name="Fulton L."/>
            <person name="Fulton B."/>
            <person name="Courtney L."/>
            <person name="Fronick C."/>
            <person name="Harrison M."/>
            <person name="Strong C."/>
            <person name="Farmer C."/>
            <person name="Delahaunty K."/>
            <person name="Markovic C."/>
            <person name="Hall O."/>
            <person name="Minx P."/>
            <person name="Tomlinson C."/>
            <person name="Mitreva M."/>
            <person name="Nelson J."/>
            <person name="Hou S."/>
            <person name="Wollam A."/>
            <person name="Pepin K.H."/>
            <person name="Johnson M."/>
            <person name="Bhonagiri V."/>
            <person name="Nash W.E."/>
            <person name="Warren W."/>
            <person name="Chinwalla A."/>
            <person name="Mardis E.R."/>
            <person name="Wilson R.K."/>
        </authorList>
    </citation>
    <scope>NUCLEOTIDE SEQUENCE [LARGE SCALE GENOMIC DNA]</scope>
    <source>
        <strain evidence="1">DSM 18205</strain>
    </source>
</reference>
<dbReference type="PaxDb" id="537011-PREVCOP_06215"/>
<evidence type="ECO:0000313" key="1">
    <source>
        <dbReference type="EMBL" id="EFB34306.1"/>
    </source>
</evidence>
<evidence type="ECO:0000313" key="2">
    <source>
        <dbReference type="Proteomes" id="UP000004477"/>
    </source>
</evidence>
<dbReference type="AlphaFoldDB" id="D1PG51"/>
<name>D1PG51_9BACT</name>